<gene>
    <name evidence="1" type="ORF">GPA25_23265</name>
</gene>
<feature type="non-terminal residue" evidence="1">
    <location>
        <position position="1"/>
    </location>
</feature>
<sequence>VILTQTATRREGGGYIIRRGYYPHIGFFYRRSIHEKELEQAPTAYDRQCRKPHAANAPVEFIWSDNLRRDIAAARQADAERVATV</sequence>
<evidence type="ECO:0000313" key="1">
    <source>
        <dbReference type="EMBL" id="NMG77676.1"/>
    </source>
</evidence>
<protein>
    <submittedName>
        <fullName evidence="1">Uncharacterized protein</fullName>
    </submittedName>
</protein>
<dbReference type="EMBL" id="WTVQ01000082">
    <property type="protein sequence ID" value="NMG77676.1"/>
    <property type="molecule type" value="Genomic_DNA"/>
</dbReference>
<accession>A0ABX1QGU5</accession>
<keyword evidence="2" id="KW-1185">Reference proteome</keyword>
<name>A0ABX1QGU5_9RHOO</name>
<reference evidence="1 2" key="1">
    <citation type="submission" date="2019-12" db="EMBL/GenBank/DDBJ databases">
        <title>Comparative genomics gives insights into the taxonomy of the Azoarcus-Aromatoleum group and reveals separate origins of nif in the plant-associated Azoarcus and non-plant-associated Aromatoleum sub-groups.</title>
        <authorList>
            <person name="Lafos M."/>
            <person name="Maluk M."/>
            <person name="Batista M."/>
            <person name="Junghare M."/>
            <person name="Carmona M."/>
            <person name="Faoro H."/>
            <person name="Cruz L.M."/>
            <person name="Battistoni F."/>
            <person name="De Souza E."/>
            <person name="Pedrosa F."/>
            <person name="Chen W.-M."/>
            <person name="Poole P.S."/>
            <person name="Dixon R.A."/>
            <person name="James E.K."/>
        </authorList>
    </citation>
    <scope>NUCLEOTIDE SEQUENCE [LARGE SCALE GENOMIC DNA]</scope>
    <source>
        <strain evidence="1 2">22Lin</strain>
    </source>
</reference>
<proteinExistence type="predicted"/>
<dbReference type="Proteomes" id="UP000648984">
    <property type="component" value="Unassembled WGS sequence"/>
</dbReference>
<dbReference type="RefSeq" id="WP_169262789.1">
    <property type="nucleotide sequence ID" value="NZ_WTVQ01000082.1"/>
</dbReference>
<comment type="caution">
    <text evidence="1">The sequence shown here is derived from an EMBL/GenBank/DDBJ whole genome shotgun (WGS) entry which is preliminary data.</text>
</comment>
<evidence type="ECO:0000313" key="2">
    <source>
        <dbReference type="Proteomes" id="UP000648984"/>
    </source>
</evidence>
<organism evidence="1 2">
    <name type="scientific">Aromatoleum diolicum</name>
    <dbReference type="NCBI Taxonomy" id="75796"/>
    <lineage>
        <taxon>Bacteria</taxon>
        <taxon>Pseudomonadati</taxon>
        <taxon>Pseudomonadota</taxon>
        <taxon>Betaproteobacteria</taxon>
        <taxon>Rhodocyclales</taxon>
        <taxon>Rhodocyclaceae</taxon>
        <taxon>Aromatoleum</taxon>
    </lineage>
</organism>